<gene>
    <name evidence="3" type="ORF">OJ996_15660</name>
</gene>
<evidence type="ECO:0000256" key="1">
    <source>
        <dbReference type="SAM" id="MobiDB-lite"/>
    </source>
</evidence>
<feature type="chain" id="PRO_5045524839" evidence="2">
    <location>
        <begin position="20"/>
        <end position="164"/>
    </location>
</feature>
<keyword evidence="4" id="KW-1185">Reference proteome</keyword>
<feature type="region of interest" description="Disordered" evidence="1">
    <location>
        <begin position="21"/>
        <end position="66"/>
    </location>
</feature>
<sequence>MKPKLLILLALIGTPLAFAEEKHDHDHDHSKESKEEHAKHDHDHEHEDEEGHEHAEKGPNGGHLVESKGGFTLEVVVDKERKARIVFLDKDKKTLPIEAQTISGTSGERSAPVKLAFAKGKDADANVLISDKALPAGAHVPMILVVKTAADAKAVTERFELHLH</sequence>
<dbReference type="Proteomes" id="UP001165653">
    <property type="component" value="Unassembled WGS sequence"/>
</dbReference>
<keyword evidence="2" id="KW-0732">Signal</keyword>
<reference evidence="3" key="1">
    <citation type="submission" date="2022-10" db="EMBL/GenBank/DDBJ databases">
        <title>Luteolibacter sp. GHJ8, whole genome shotgun sequencing project.</title>
        <authorList>
            <person name="Zhao G."/>
            <person name="Shen L."/>
        </authorList>
    </citation>
    <scope>NUCLEOTIDE SEQUENCE</scope>
    <source>
        <strain evidence="3">GHJ8</strain>
    </source>
</reference>
<comment type="caution">
    <text evidence="3">The sequence shown here is derived from an EMBL/GenBank/DDBJ whole genome shotgun (WGS) entry which is preliminary data.</text>
</comment>
<accession>A0ABT3G5A6</accession>
<feature type="signal peptide" evidence="2">
    <location>
        <begin position="1"/>
        <end position="19"/>
    </location>
</feature>
<dbReference type="EMBL" id="JAPDDR010000008">
    <property type="protein sequence ID" value="MCW1915023.1"/>
    <property type="molecule type" value="Genomic_DNA"/>
</dbReference>
<name>A0ABT3G5A6_9BACT</name>
<evidence type="ECO:0000256" key="2">
    <source>
        <dbReference type="SAM" id="SignalP"/>
    </source>
</evidence>
<feature type="compositionally biased region" description="Basic and acidic residues" evidence="1">
    <location>
        <begin position="21"/>
        <end position="57"/>
    </location>
</feature>
<protein>
    <submittedName>
        <fullName evidence="3">Uncharacterized protein</fullName>
    </submittedName>
</protein>
<proteinExistence type="predicted"/>
<evidence type="ECO:0000313" key="4">
    <source>
        <dbReference type="Proteomes" id="UP001165653"/>
    </source>
</evidence>
<evidence type="ECO:0000313" key="3">
    <source>
        <dbReference type="EMBL" id="MCW1915023.1"/>
    </source>
</evidence>
<organism evidence="3 4">
    <name type="scientific">Luteolibacter rhizosphaerae</name>
    <dbReference type="NCBI Taxonomy" id="2989719"/>
    <lineage>
        <taxon>Bacteria</taxon>
        <taxon>Pseudomonadati</taxon>
        <taxon>Verrucomicrobiota</taxon>
        <taxon>Verrucomicrobiia</taxon>
        <taxon>Verrucomicrobiales</taxon>
        <taxon>Verrucomicrobiaceae</taxon>
        <taxon>Luteolibacter</taxon>
    </lineage>
</organism>
<dbReference type="RefSeq" id="WP_264514566.1">
    <property type="nucleotide sequence ID" value="NZ_JAPDDR010000008.1"/>
</dbReference>